<proteinExistence type="predicted"/>
<feature type="compositionally biased region" description="Polar residues" evidence="7">
    <location>
        <begin position="1"/>
        <end position="67"/>
    </location>
</feature>
<evidence type="ECO:0000256" key="7">
    <source>
        <dbReference type="SAM" id="MobiDB-lite"/>
    </source>
</evidence>
<keyword evidence="5 6" id="KW-0539">Nucleus</keyword>
<evidence type="ECO:0000256" key="1">
    <source>
        <dbReference type="ARBA" id="ARBA00004123"/>
    </source>
</evidence>
<keyword evidence="10" id="KW-1185">Reference proteome</keyword>
<feature type="region of interest" description="Disordered" evidence="7">
    <location>
        <begin position="277"/>
        <end position="341"/>
    </location>
</feature>
<dbReference type="SUPFAM" id="SSF81995">
    <property type="entry name" value="beta-sandwich domain of Sec23/24"/>
    <property type="match status" value="1"/>
</dbReference>
<dbReference type="Pfam" id="PF04516">
    <property type="entry name" value="CP2"/>
    <property type="match status" value="1"/>
</dbReference>
<reference evidence="9 10" key="1">
    <citation type="submission" date="2021-04" db="EMBL/GenBank/DDBJ databases">
        <authorList>
            <person name="Bliznina A."/>
        </authorList>
    </citation>
    <scope>NUCLEOTIDE SEQUENCE [LARGE SCALE GENOMIC DNA]</scope>
</reference>
<protein>
    <submittedName>
        <fullName evidence="9">Oidioi.mRNA.OKI2018_I69.PAR.g11952.t1.cds</fullName>
    </submittedName>
</protein>
<sequence length="728" mass="81075">MLSTAANSQTPSFLQRQHQRLPSWNSQLQEALSSCSASTGSVSPGRSTSLTGSSSPDPFNRSTSPGSSRDFDKCGLNFHDAALDAELAMLQHAYASEAVSQLLSSTQTSSSSSSSSPESSPSRTSSQESTQQSQQKPQSQGAVTQNQNQSGQTGNQHQMNTTEHVISGMNSTGLAQGTWNLMDRLKWAPNKIMRPAEDAWKSYLDNPLATAGLMQLQAQNHHDDSAQHAALGLLYDYYNGPRNVLQHNMHAHHAQNMAQQSQQKQHVPQQNHNLPQVQNSQQHHNAHQAQQQQEQQLRTIKSEPVDHIFGQNKSPEVEGSSDSDNDVKDGIKTEGPNAGLPEDYQGEYFEYAMEAPKSLKQKEGEPTMSYINKAQFYAISLREVGKTAWKFRNTKVKTVVSVIFGDGKPEEEQLRHWKYWHGRQHTAKQRIIDIADYKESSMISDINEFSHNAISFTWDVNDIAKIFVSVNCLSTDFSAQKGIKGLPLLLQIDTYTDMRRNAKPAHRATVQLKVFCDKGAERKIRDEERKALRKKGGSGAAPPKPQFQLPVQNPLGIVMPGQQANMMQPNSKRNEIVLFKASSDLSSSVTYFTPEMASRTEADYLAAGEIPPMDTEGRKRLCDTDGNEIPQKIPRHDPNTVLLYVKSPEAECFDALMLSQSNLTGLTEAIVAKYKIKAEKISRIYKKSKKGVLVNMDDIIIRHYSNEDTFIITFEEKAGKTKIVLTEV</sequence>
<name>A0ABN7S2F0_OIKDI</name>
<dbReference type="PANTHER" id="PTHR11037">
    <property type="entry name" value="TRANSCRIPTION FACTOR CP2"/>
    <property type="match status" value="1"/>
</dbReference>
<keyword evidence="4" id="KW-0804">Transcription</keyword>
<evidence type="ECO:0000256" key="3">
    <source>
        <dbReference type="ARBA" id="ARBA00023125"/>
    </source>
</evidence>
<dbReference type="InterPro" id="IPR007604">
    <property type="entry name" value="CP2"/>
</dbReference>
<feature type="region of interest" description="Disordered" evidence="7">
    <location>
        <begin position="105"/>
        <end position="157"/>
    </location>
</feature>
<dbReference type="PANTHER" id="PTHR11037:SF20">
    <property type="entry name" value="PROTEIN GRAINYHEAD"/>
    <property type="match status" value="1"/>
</dbReference>
<organism evidence="9 10">
    <name type="scientific">Oikopleura dioica</name>
    <name type="common">Tunicate</name>
    <dbReference type="NCBI Taxonomy" id="34765"/>
    <lineage>
        <taxon>Eukaryota</taxon>
        <taxon>Metazoa</taxon>
        <taxon>Chordata</taxon>
        <taxon>Tunicata</taxon>
        <taxon>Appendicularia</taxon>
        <taxon>Copelata</taxon>
        <taxon>Oikopleuridae</taxon>
        <taxon>Oikopleura</taxon>
    </lineage>
</organism>
<evidence type="ECO:0000313" key="9">
    <source>
        <dbReference type="EMBL" id="CAG5088737.1"/>
    </source>
</evidence>
<keyword evidence="3 6" id="KW-0238">DNA-binding</keyword>
<evidence type="ECO:0000313" key="10">
    <source>
        <dbReference type="Proteomes" id="UP001158576"/>
    </source>
</evidence>
<evidence type="ECO:0000259" key="8">
    <source>
        <dbReference type="PROSITE" id="PS51968"/>
    </source>
</evidence>
<keyword evidence="2" id="KW-0805">Transcription regulation</keyword>
<evidence type="ECO:0000256" key="2">
    <source>
        <dbReference type="ARBA" id="ARBA00023015"/>
    </source>
</evidence>
<dbReference type="InterPro" id="IPR040167">
    <property type="entry name" value="TF_CP2-like"/>
</dbReference>
<feature type="compositionally biased region" description="Low complexity" evidence="7">
    <location>
        <begin position="277"/>
        <end position="296"/>
    </location>
</feature>
<gene>
    <name evidence="9" type="ORF">OKIOD_LOCUS3510</name>
</gene>
<dbReference type="Pfam" id="PF25416">
    <property type="entry name" value="GRHL1_C"/>
    <property type="match status" value="1"/>
</dbReference>
<feature type="region of interest" description="Disordered" evidence="7">
    <location>
        <begin position="1"/>
        <end position="68"/>
    </location>
</feature>
<comment type="subcellular location">
    <subcellularLocation>
        <location evidence="1 6">Nucleus</location>
    </subcellularLocation>
</comment>
<feature type="region of interest" description="Disordered" evidence="7">
    <location>
        <begin position="530"/>
        <end position="549"/>
    </location>
</feature>
<accession>A0ABN7S2F0</accession>
<dbReference type="InterPro" id="IPR057520">
    <property type="entry name" value="GRHL1/CP2_C"/>
</dbReference>
<dbReference type="PROSITE" id="PS51968">
    <property type="entry name" value="GRH_CP2_DB"/>
    <property type="match status" value="1"/>
</dbReference>
<evidence type="ECO:0000256" key="4">
    <source>
        <dbReference type="ARBA" id="ARBA00023163"/>
    </source>
</evidence>
<dbReference type="Proteomes" id="UP001158576">
    <property type="component" value="Chromosome PAR"/>
</dbReference>
<feature type="domain" description="Grh/CP2 DB" evidence="8">
    <location>
        <begin position="345"/>
        <end position="593"/>
    </location>
</feature>
<evidence type="ECO:0000256" key="5">
    <source>
        <dbReference type="ARBA" id="ARBA00023242"/>
    </source>
</evidence>
<dbReference type="EMBL" id="OU015568">
    <property type="protein sequence ID" value="CAG5088737.1"/>
    <property type="molecule type" value="Genomic_DNA"/>
</dbReference>
<evidence type="ECO:0000256" key="6">
    <source>
        <dbReference type="PROSITE-ProRule" id="PRU01313"/>
    </source>
</evidence>